<dbReference type="InterPro" id="IPR004364">
    <property type="entry name" value="Aa-tRNA-synt_II"/>
</dbReference>
<comment type="similarity">
    <text evidence="1">Belongs to the class-II aminoacyl-tRNA synthetase family. Type 1 subfamily.</text>
</comment>
<name>A0AAN7HFH7_9PEZI</name>
<sequence>MALPRIPLRLPGYFWQRELTCCRSPFRAQLVHINRLSASSCRRSYSHSESAPSPTTETPDSDPATVHRKLREEWARYSDFPKASGAADFKEGQRVTVHGFLTERRKKSSWLVFADIRVDRGPAVQVILQKKKEPDEAELRLREALGNIPRYSPVSVTGTVSKLYGTTEAGEIVPKVSDVGDVIHPLNSSSRPGSFPDQVSRIDLDLESIQPLNVFPTQIIVSKDVKFPPESRHLQIRFHDALRSRLLARPQIAFHLRKSLNDLGFTEVETPILFKSTPEGAREFLVPTRTRFHAYALPQSPQQYKQILMASGIRAYYQFARCFRDEDLRADRQPEFTQAWQYPDCTQLDLEMSFATGEDVMRTVESLISDLMLSLSSDFLTVRKGKDVYLTPKRSLVPGEEEWTGHSCYTKPPFPRMSYEEAMTRFGTDKPDLRIPFEIHRVDPFLPASFAPLITSLKTPVIEAFKFRPDPDKAADLGPKYISKFAVGGLHELAPQVDSPEAPSYQLTVDSSKPLRGLAPLGFDGISALQSGVPEFADLQDGDVLVFQARKDEPFQGVGSTPLGVHRNVLYQKAVSAGLLPEDFSFHFLWIVDFPMFKLKDKADPDPGQGRETRFSATHHPFTAPLTDEDAKLLATDPLKARADHYDLVVNGVELGGGSRRIHTALMQEYVMREVLKMSDERIAEFAHLLEALRAGCPPHAGFALGFDRLVALLTYTDSVRDVIAFPKSMKGEDLMVKSPGLTKEAQLKPYGLTFSRIARRKRR</sequence>
<dbReference type="PANTHER" id="PTHR22594:SF5">
    <property type="entry name" value="ASPARTATE--TRNA LIGASE, MITOCHONDRIAL"/>
    <property type="match status" value="1"/>
</dbReference>
<gene>
    <name evidence="9" type="ORF">C8A03DRAFT_13736</name>
</gene>
<comment type="caution">
    <text evidence="9">The sequence shown here is derived from an EMBL/GenBank/DDBJ whole genome shotgun (WGS) entry which is preliminary data.</text>
</comment>
<keyword evidence="5" id="KW-0648">Protein biosynthesis</keyword>
<evidence type="ECO:0000313" key="10">
    <source>
        <dbReference type="Proteomes" id="UP001303760"/>
    </source>
</evidence>
<accession>A0AAN7HFH7</accession>
<reference evidence="9" key="1">
    <citation type="journal article" date="2023" name="Mol. Phylogenet. Evol.">
        <title>Genome-scale phylogeny and comparative genomics of the fungal order Sordariales.</title>
        <authorList>
            <person name="Hensen N."/>
            <person name="Bonometti L."/>
            <person name="Westerberg I."/>
            <person name="Brannstrom I.O."/>
            <person name="Guillou S."/>
            <person name="Cros-Aarteil S."/>
            <person name="Calhoun S."/>
            <person name="Haridas S."/>
            <person name="Kuo A."/>
            <person name="Mondo S."/>
            <person name="Pangilinan J."/>
            <person name="Riley R."/>
            <person name="LaButti K."/>
            <person name="Andreopoulos B."/>
            <person name="Lipzen A."/>
            <person name="Chen C."/>
            <person name="Yan M."/>
            <person name="Daum C."/>
            <person name="Ng V."/>
            <person name="Clum A."/>
            <person name="Steindorff A."/>
            <person name="Ohm R.A."/>
            <person name="Martin F."/>
            <person name="Silar P."/>
            <person name="Natvig D.O."/>
            <person name="Lalanne C."/>
            <person name="Gautier V."/>
            <person name="Ament-Velasquez S.L."/>
            <person name="Kruys A."/>
            <person name="Hutchinson M.I."/>
            <person name="Powell A.J."/>
            <person name="Barry K."/>
            <person name="Miller A.N."/>
            <person name="Grigoriev I.V."/>
            <person name="Debuchy R."/>
            <person name="Gladieux P."/>
            <person name="Hiltunen Thoren M."/>
            <person name="Johannesson H."/>
        </authorList>
    </citation>
    <scope>NUCLEOTIDE SEQUENCE</scope>
    <source>
        <strain evidence="9">CBS 532.94</strain>
    </source>
</reference>
<dbReference type="PROSITE" id="PS50862">
    <property type="entry name" value="AA_TRNA_LIGASE_II"/>
    <property type="match status" value="1"/>
</dbReference>
<keyword evidence="4" id="KW-0067">ATP-binding</keyword>
<dbReference type="GO" id="GO:0005524">
    <property type="term" value="F:ATP binding"/>
    <property type="evidence" value="ECO:0007669"/>
    <property type="project" value="UniProtKB-KW"/>
</dbReference>
<protein>
    <submittedName>
        <fullName evidence="9">tRNA synthetases class II-domain-containing protein</fullName>
    </submittedName>
</protein>
<evidence type="ECO:0000313" key="9">
    <source>
        <dbReference type="EMBL" id="KAK4239915.1"/>
    </source>
</evidence>
<keyword evidence="10" id="KW-1185">Reference proteome</keyword>
<evidence type="ECO:0000256" key="5">
    <source>
        <dbReference type="ARBA" id="ARBA00022917"/>
    </source>
</evidence>
<dbReference type="SUPFAM" id="SSF55681">
    <property type="entry name" value="Class II aaRS and biotin synthetases"/>
    <property type="match status" value="1"/>
</dbReference>
<dbReference type="InterPro" id="IPR004115">
    <property type="entry name" value="GAD-like_sf"/>
</dbReference>
<dbReference type="SUPFAM" id="SSF50249">
    <property type="entry name" value="Nucleic acid-binding proteins"/>
    <property type="match status" value="1"/>
</dbReference>
<dbReference type="InterPro" id="IPR004524">
    <property type="entry name" value="Asp-tRNA-ligase_1"/>
</dbReference>
<dbReference type="Gene3D" id="2.40.50.140">
    <property type="entry name" value="Nucleic acid-binding proteins"/>
    <property type="match status" value="1"/>
</dbReference>
<feature type="domain" description="Aminoacyl-transfer RNA synthetases class-II family profile" evidence="8">
    <location>
        <begin position="256"/>
        <end position="740"/>
    </location>
</feature>
<dbReference type="InterPro" id="IPR002312">
    <property type="entry name" value="Asp/Asn-tRNA-synth_IIb"/>
</dbReference>
<evidence type="ECO:0000259" key="8">
    <source>
        <dbReference type="PROSITE" id="PS50862"/>
    </source>
</evidence>
<evidence type="ECO:0000256" key="3">
    <source>
        <dbReference type="ARBA" id="ARBA00022741"/>
    </source>
</evidence>
<dbReference type="InterPro" id="IPR012340">
    <property type="entry name" value="NA-bd_OB-fold"/>
</dbReference>
<keyword evidence="6 9" id="KW-0030">Aminoacyl-tRNA synthetase</keyword>
<dbReference type="NCBIfam" id="TIGR00459">
    <property type="entry name" value="aspS_bact"/>
    <property type="match status" value="1"/>
</dbReference>
<dbReference type="Gene3D" id="3.30.1360.30">
    <property type="entry name" value="GAD-like domain"/>
    <property type="match status" value="1"/>
</dbReference>
<dbReference type="GO" id="GO:0004815">
    <property type="term" value="F:aspartate-tRNA ligase activity"/>
    <property type="evidence" value="ECO:0007669"/>
    <property type="project" value="TreeGrafter"/>
</dbReference>
<feature type="region of interest" description="Disordered" evidence="7">
    <location>
        <begin position="44"/>
        <end position="66"/>
    </location>
</feature>
<dbReference type="GO" id="GO:0006422">
    <property type="term" value="P:aspartyl-tRNA aminoacylation"/>
    <property type="evidence" value="ECO:0007669"/>
    <property type="project" value="TreeGrafter"/>
</dbReference>
<feature type="compositionally biased region" description="Low complexity" evidence="7">
    <location>
        <begin position="44"/>
        <end position="64"/>
    </location>
</feature>
<evidence type="ECO:0000256" key="4">
    <source>
        <dbReference type="ARBA" id="ARBA00022840"/>
    </source>
</evidence>
<dbReference type="Gene3D" id="3.30.930.10">
    <property type="entry name" value="Bira Bifunctional Protein, Domain 2"/>
    <property type="match status" value="1"/>
</dbReference>
<organism evidence="9 10">
    <name type="scientific">Achaetomium macrosporum</name>
    <dbReference type="NCBI Taxonomy" id="79813"/>
    <lineage>
        <taxon>Eukaryota</taxon>
        <taxon>Fungi</taxon>
        <taxon>Dikarya</taxon>
        <taxon>Ascomycota</taxon>
        <taxon>Pezizomycotina</taxon>
        <taxon>Sordariomycetes</taxon>
        <taxon>Sordariomycetidae</taxon>
        <taxon>Sordariales</taxon>
        <taxon>Chaetomiaceae</taxon>
        <taxon>Achaetomium</taxon>
    </lineage>
</organism>
<dbReference type="EMBL" id="MU860052">
    <property type="protein sequence ID" value="KAK4239915.1"/>
    <property type="molecule type" value="Genomic_DNA"/>
</dbReference>
<evidence type="ECO:0000256" key="1">
    <source>
        <dbReference type="ARBA" id="ARBA00006303"/>
    </source>
</evidence>
<dbReference type="HAMAP" id="MF_00044">
    <property type="entry name" value="Asp_tRNA_synth_type1"/>
    <property type="match status" value="1"/>
</dbReference>
<dbReference type="PANTHER" id="PTHR22594">
    <property type="entry name" value="ASPARTYL/LYSYL-TRNA SYNTHETASE"/>
    <property type="match status" value="1"/>
</dbReference>
<dbReference type="PRINTS" id="PR01042">
    <property type="entry name" value="TRNASYNTHASP"/>
</dbReference>
<evidence type="ECO:0000256" key="2">
    <source>
        <dbReference type="ARBA" id="ARBA00022598"/>
    </source>
</evidence>
<keyword evidence="2" id="KW-0436">Ligase</keyword>
<dbReference type="InterPro" id="IPR045864">
    <property type="entry name" value="aa-tRNA-synth_II/BPL/LPL"/>
</dbReference>
<proteinExistence type="inferred from homology"/>
<dbReference type="Proteomes" id="UP001303760">
    <property type="component" value="Unassembled WGS sequence"/>
</dbReference>
<dbReference type="GO" id="GO:0005739">
    <property type="term" value="C:mitochondrion"/>
    <property type="evidence" value="ECO:0007669"/>
    <property type="project" value="TreeGrafter"/>
</dbReference>
<evidence type="ECO:0000256" key="6">
    <source>
        <dbReference type="ARBA" id="ARBA00023146"/>
    </source>
</evidence>
<keyword evidence="3" id="KW-0547">Nucleotide-binding</keyword>
<evidence type="ECO:0000256" key="7">
    <source>
        <dbReference type="SAM" id="MobiDB-lite"/>
    </source>
</evidence>
<dbReference type="AlphaFoldDB" id="A0AAN7HFH7"/>
<dbReference type="InterPro" id="IPR006195">
    <property type="entry name" value="aa-tRNA-synth_II"/>
</dbReference>
<reference evidence="9" key="2">
    <citation type="submission" date="2023-05" db="EMBL/GenBank/DDBJ databases">
        <authorList>
            <consortium name="Lawrence Berkeley National Laboratory"/>
            <person name="Steindorff A."/>
            <person name="Hensen N."/>
            <person name="Bonometti L."/>
            <person name="Westerberg I."/>
            <person name="Brannstrom I.O."/>
            <person name="Guillou S."/>
            <person name="Cros-Aarteil S."/>
            <person name="Calhoun S."/>
            <person name="Haridas S."/>
            <person name="Kuo A."/>
            <person name="Mondo S."/>
            <person name="Pangilinan J."/>
            <person name="Riley R."/>
            <person name="Labutti K."/>
            <person name="Andreopoulos B."/>
            <person name="Lipzen A."/>
            <person name="Chen C."/>
            <person name="Yanf M."/>
            <person name="Daum C."/>
            <person name="Ng V."/>
            <person name="Clum A."/>
            <person name="Ohm R."/>
            <person name="Martin F."/>
            <person name="Silar P."/>
            <person name="Natvig D."/>
            <person name="Lalanne C."/>
            <person name="Gautier V."/>
            <person name="Ament-Velasquez S.L."/>
            <person name="Kruys A."/>
            <person name="Hutchinson M.I."/>
            <person name="Powell A.J."/>
            <person name="Barry K."/>
            <person name="Miller A.N."/>
            <person name="Grigoriev I.V."/>
            <person name="Debuchy R."/>
            <person name="Gladieux P."/>
            <person name="Thoren M.H."/>
            <person name="Johannesson H."/>
        </authorList>
    </citation>
    <scope>NUCLEOTIDE SEQUENCE</scope>
    <source>
        <strain evidence="9">CBS 532.94</strain>
    </source>
</reference>
<dbReference type="Pfam" id="PF00152">
    <property type="entry name" value="tRNA-synt_2"/>
    <property type="match status" value="1"/>
</dbReference>